<comment type="caution">
    <text evidence="2">The sequence shown here is derived from an EMBL/GenBank/DDBJ whole genome shotgun (WGS) entry which is preliminary data.</text>
</comment>
<organism evidence="2 3">
    <name type="scientific">Crocosphaera watsonii WH 0003</name>
    <dbReference type="NCBI Taxonomy" id="423471"/>
    <lineage>
        <taxon>Bacteria</taxon>
        <taxon>Bacillati</taxon>
        <taxon>Cyanobacteriota</taxon>
        <taxon>Cyanophyceae</taxon>
        <taxon>Oscillatoriophycideae</taxon>
        <taxon>Chroococcales</taxon>
        <taxon>Aphanothecaceae</taxon>
        <taxon>Crocosphaera</taxon>
    </lineage>
</organism>
<gene>
    <name evidence="2" type="ORF">CWATWH0003_4927</name>
</gene>
<sequence length="160" mass="18634">MIDKQLSPDELIEQNESLQKEIEELKNEQEDLEIMLDTVTEHSTDLENEIYEKNQIMLKYLEQVKLVTEAAAAVESESFTIDSLDGVAAREDELGQLARVFQNMAKQVEIRETKLRQQVQELKIEIDRSKQAKQVAEIVQTDSFKNLKQKLKRLKDSRKK</sequence>
<dbReference type="Proteomes" id="UP000003477">
    <property type="component" value="Unassembled WGS sequence"/>
</dbReference>
<dbReference type="AlphaFoldDB" id="G5JBW4"/>
<feature type="coiled-coil region" evidence="1">
    <location>
        <begin position="8"/>
        <end position="42"/>
    </location>
</feature>
<dbReference type="PATRIC" id="fig|423471.3.peg.4617"/>
<reference evidence="2 3" key="1">
    <citation type="journal article" date="2011" name="Front. Microbiol.">
        <title>Two Strains of Crocosphaera watsonii with Highly Conserved Genomes are Distinguished by Strain-Specific Features.</title>
        <authorList>
            <person name="Bench S.R."/>
            <person name="Ilikchyan I.N."/>
            <person name="Tripp H.J."/>
            <person name="Zehr J.P."/>
        </authorList>
    </citation>
    <scope>NUCLEOTIDE SEQUENCE [LARGE SCALE GENOMIC DNA]</scope>
    <source>
        <strain evidence="2 3">WH 0003</strain>
    </source>
</reference>
<dbReference type="RefSeq" id="WP_007305670.1">
    <property type="nucleotide sequence ID" value="NZ_AESD01000734.1"/>
</dbReference>
<dbReference type="EMBL" id="AESD01000734">
    <property type="protein sequence ID" value="EHJ10313.1"/>
    <property type="molecule type" value="Genomic_DNA"/>
</dbReference>
<feature type="coiled-coil region" evidence="1">
    <location>
        <begin position="105"/>
        <end position="139"/>
    </location>
</feature>
<accession>G5JBW4</accession>
<protein>
    <recommendedName>
        <fullName evidence="4">Histidine kinase</fullName>
    </recommendedName>
</protein>
<keyword evidence="1" id="KW-0175">Coiled coil</keyword>
<name>G5JBW4_CROWT</name>
<dbReference type="Gene3D" id="6.10.340.10">
    <property type="match status" value="1"/>
</dbReference>
<dbReference type="GeneID" id="88768287"/>
<evidence type="ECO:0000313" key="2">
    <source>
        <dbReference type="EMBL" id="EHJ10313.1"/>
    </source>
</evidence>
<proteinExistence type="predicted"/>
<evidence type="ECO:0000313" key="3">
    <source>
        <dbReference type="Proteomes" id="UP000003477"/>
    </source>
</evidence>
<evidence type="ECO:0008006" key="4">
    <source>
        <dbReference type="Google" id="ProtNLM"/>
    </source>
</evidence>
<evidence type="ECO:0000256" key="1">
    <source>
        <dbReference type="SAM" id="Coils"/>
    </source>
</evidence>